<sequence length="205" mass="22026">MLADFLRHLFWSEAHGGDVVGTQRQLALGSLHELYGGAVAVRDVHHGKAGVGTQVALVVTRGESIVEDLNGVVCGGGKFSVHFGHAIDGLRSLDTEVRGRVTRGRGTERSNGAGDKEAQAVLQGQIFRWLHLLIGLGKSLRLPEGKLGVLLRQPRQNRPSAAEVGIQTRGAPAERQLPPLCDHVPYLLLSLLKVTSLRGPPQKKP</sequence>
<accession>A0A4Z2IZG5</accession>
<keyword evidence="2" id="KW-1185">Reference proteome</keyword>
<gene>
    <name evidence="1" type="ORF">EYF80_006738</name>
</gene>
<proteinExistence type="predicted"/>
<dbReference type="EMBL" id="SRLO01000035">
    <property type="protein sequence ID" value="TNN83131.1"/>
    <property type="molecule type" value="Genomic_DNA"/>
</dbReference>
<dbReference type="AlphaFoldDB" id="A0A4Z2IZG5"/>
<evidence type="ECO:0000313" key="2">
    <source>
        <dbReference type="Proteomes" id="UP000314294"/>
    </source>
</evidence>
<reference evidence="1 2" key="1">
    <citation type="submission" date="2019-03" db="EMBL/GenBank/DDBJ databases">
        <title>First draft genome of Liparis tanakae, snailfish: a comprehensive survey of snailfish specific genes.</title>
        <authorList>
            <person name="Kim W."/>
            <person name="Song I."/>
            <person name="Jeong J.-H."/>
            <person name="Kim D."/>
            <person name="Kim S."/>
            <person name="Ryu S."/>
            <person name="Song J.Y."/>
            <person name="Lee S.K."/>
        </authorList>
    </citation>
    <scope>NUCLEOTIDE SEQUENCE [LARGE SCALE GENOMIC DNA]</scope>
    <source>
        <tissue evidence="1">Muscle</tissue>
    </source>
</reference>
<comment type="caution">
    <text evidence="1">The sequence shown here is derived from an EMBL/GenBank/DDBJ whole genome shotgun (WGS) entry which is preliminary data.</text>
</comment>
<name>A0A4Z2IZG5_9TELE</name>
<organism evidence="1 2">
    <name type="scientific">Liparis tanakae</name>
    <name type="common">Tanaka's snailfish</name>
    <dbReference type="NCBI Taxonomy" id="230148"/>
    <lineage>
        <taxon>Eukaryota</taxon>
        <taxon>Metazoa</taxon>
        <taxon>Chordata</taxon>
        <taxon>Craniata</taxon>
        <taxon>Vertebrata</taxon>
        <taxon>Euteleostomi</taxon>
        <taxon>Actinopterygii</taxon>
        <taxon>Neopterygii</taxon>
        <taxon>Teleostei</taxon>
        <taxon>Neoteleostei</taxon>
        <taxon>Acanthomorphata</taxon>
        <taxon>Eupercaria</taxon>
        <taxon>Perciformes</taxon>
        <taxon>Cottioidei</taxon>
        <taxon>Cottales</taxon>
        <taxon>Liparidae</taxon>
        <taxon>Liparis</taxon>
    </lineage>
</organism>
<protein>
    <submittedName>
        <fullName evidence="1">Uncharacterized protein</fullName>
    </submittedName>
</protein>
<evidence type="ECO:0000313" key="1">
    <source>
        <dbReference type="EMBL" id="TNN83131.1"/>
    </source>
</evidence>
<dbReference type="Proteomes" id="UP000314294">
    <property type="component" value="Unassembled WGS sequence"/>
</dbReference>